<dbReference type="InterPro" id="IPR003313">
    <property type="entry name" value="AraC-bd"/>
</dbReference>
<dbReference type="PANTHER" id="PTHR43280:SF2">
    <property type="entry name" value="HTH-TYPE TRANSCRIPTIONAL REGULATOR EXSA"/>
    <property type="match status" value="1"/>
</dbReference>
<organism evidence="5 6">
    <name type="scientific">Enterococcus alcedinis</name>
    <dbReference type="NCBI Taxonomy" id="1274384"/>
    <lineage>
        <taxon>Bacteria</taxon>
        <taxon>Bacillati</taxon>
        <taxon>Bacillota</taxon>
        <taxon>Bacilli</taxon>
        <taxon>Lactobacillales</taxon>
        <taxon>Enterococcaceae</taxon>
        <taxon>Enterococcus</taxon>
    </lineage>
</organism>
<dbReference type="GO" id="GO:0003700">
    <property type="term" value="F:DNA-binding transcription factor activity"/>
    <property type="evidence" value="ECO:0007669"/>
    <property type="project" value="InterPro"/>
</dbReference>
<keyword evidence="3" id="KW-0804">Transcription</keyword>
<dbReference type="Pfam" id="PF12833">
    <property type="entry name" value="HTH_18"/>
    <property type="match status" value="1"/>
</dbReference>
<evidence type="ECO:0000313" key="6">
    <source>
        <dbReference type="Proteomes" id="UP000622610"/>
    </source>
</evidence>
<dbReference type="InterPro" id="IPR018062">
    <property type="entry name" value="HTH_AraC-typ_CS"/>
</dbReference>
<dbReference type="PROSITE" id="PS01124">
    <property type="entry name" value="HTH_ARAC_FAMILY_2"/>
    <property type="match status" value="1"/>
</dbReference>
<dbReference type="InterPro" id="IPR014710">
    <property type="entry name" value="RmlC-like_jellyroll"/>
</dbReference>
<dbReference type="GO" id="GO:0043565">
    <property type="term" value="F:sequence-specific DNA binding"/>
    <property type="evidence" value="ECO:0007669"/>
    <property type="project" value="InterPro"/>
</dbReference>
<evidence type="ECO:0000259" key="4">
    <source>
        <dbReference type="PROSITE" id="PS01124"/>
    </source>
</evidence>
<dbReference type="RefSeq" id="WP_188367189.1">
    <property type="nucleotide sequence ID" value="NZ_BMDT01000003.1"/>
</dbReference>
<keyword evidence="2" id="KW-0238">DNA-binding</keyword>
<evidence type="ECO:0000256" key="1">
    <source>
        <dbReference type="ARBA" id="ARBA00023015"/>
    </source>
</evidence>
<dbReference type="SUPFAM" id="SSF46689">
    <property type="entry name" value="Homeodomain-like"/>
    <property type="match status" value="2"/>
</dbReference>
<dbReference type="InterPro" id="IPR020449">
    <property type="entry name" value="Tscrpt_reg_AraC-type_HTH"/>
</dbReference>
<reference evidence="5" key="2">
    <citation type="submission" date="2020-09" db="EMBL/GenBank/DDBJ databases">
        <authorList>
            <person name="Sun Q."/>
            <person name="Sedlacek I."/>
        </authorList>
    </citation>
    <scope>NUCLEOTIDE SEQUENCE</scope>
    <source>
        <strain evidence="5">CCM 8433</strain>
    </source>
</reference>
<keyword evidence="6" id="KW-1185">Reference proteome</keyword>
<feature type="domain" description="HTH araC/xylS-type" evidence="4">
    <location>
        <begin position="167"/>
        <end position="266"/>
    </location>
</feature>
<dbReference type="InterPro" id="IPR018060">
    <property type="entry name" value="HTH_AraC"/>
</dbReference>
<comment type="caution">
    <text evidence="5">The sequence shown here is derived from an EMBL/GenBank/DDBJ whole genome shotgun (WGS) entry which is preliminary data.</text>
</comment>
<dbReference type="PROSITE" id="PS00041">
    <property type="entry name" value="HTH_ARAC_FAMILY_1"/>
    <property type="match status" value="1"/>
</dbReference>
<dbReference type="Gene3D" id="2.60.120.10">
    <property type="entry name" value="Jelly Rolls"/>
    <property type="match status" value="1"/>
</dbReference>
<name>A0A917JGM6_9ENTE</name>
<dbReference type="Proteomes" id="UP000622610">
    <property type="component" value="Unassembled WGS sequence"/>
</dbReference>
<dbReference type="AlphaFoldDB" id="A0A917JGM6"/>
<dbReference type="EMBL" id="BMDT01000003">
    <property type="protein sequence ID" value="GGI65351.1"/>
    <property type="molecule type" value="Genomic_DNA"/>
</dbReference>
<evidence type="ECO:0000256" key="2">
    <source>
        <dbReference type="ARBA" id="ARBA00023125"/>
    </source>
</evidence>
<dbReference type="Gene3D" id="1.10.10.60">
    <property type="entry name" value="Homeodomain-like"/>
    <property type="match status" value="2"/>
</dbReference>
<keyword evidence="1" id="KW-0805">Transcription regulation</keyword>
<proteinExistence type="predicted"/>
<dbReference type="InterPro" id="IPR037923">
    <property type="entry name" value="HTH-like"/>
</dbReference>
<dbReference type="SMART" id="SM00342">
    <property type="entry name" value="HTH_ARAC"/>
    <property type="match status" value="1"/>
</dbReference>
<gene>
    <name evidence="5" type="ORF">GCM10011482_10050</name>
</gene>
<evidence type="ECO:0000256" key="3">
    <source>
        <dbReference type="ARBA" id="ARBA00023163"/>
    </source>
</evidence>
<dbReference type="PRINTS" id="PR00032">
    <property type="entry name" value="HTHARAC"/>
</dbReference>
<dbReference type="InterPro" id="IPR009057">
    <property type="entry name" value="Homeodomain-like_sf"/>
</dbReference>
<dbReference type="PANTHER" id="PTHR43280">
    <property type="entry name" value="ARAC-FAMILY TRANSCRIPTIONAL REGULATOR"/>
    <property type="match status" value="1"/>
</dbReference>
<accession>A0A917JGM6</accession>
<reference evidence="5" key="1">
    <citation type="journal article" date="2014" name="Int. J. Syst. Evol. Microbiol.">
        <title>Complete genome sequence of Corynebacterium casei LMG S-19264T (=DSM 44701T), isolated from a smear-ripened cheese.</title>
        <authorList>
            <consortium name="US DOE Joint Genome Institute (JGI-PGF)"/>
            <person name="Walter F."/>
            <person name="Albersmeier A."/>
            <person name="Kalinowski J."/>
            <person name="Ruckert C."/>
        </authorList>
    </citation>
    <scope>NUCLEOTIDE SEQUENCE</scope>
    <source>
        <strain evidence="5">CCM 8433</strain>
    </source>
</reference>
<evidence type="ECO:0000313" key="5">
    <source>
        <dbReference type="EMBL" id="GGI65351.1"/>
    </source>
</evidence>
<protein>
    <recommendedName>
        <fullName evidence="4">HTH araC/xylS-type domain-containing protein</fullName>
    </recommendedName>
</protein>
<dbReference type="Pfam" id="PF02311">
    <property type="entry name" value="AraC_binding"/>
    <property type="match status" value="1"/>
</dbReference>
<dbReference type="SUPFAM" id="SSF51215">
    <property type="entry name" value="Regulatory protein AraC"/>
    <property type="match status" value="1"/>
</dbReference>
<sequence>MRYLFDHPDKRLPLFVDSIGYDCEQEDVWRLGGYPYIHWIHTKEGQGEITIDGRKILLTAGTGVFMNQQIPHQYQQTIATWKTAYFTFGGALAQEILALLQLDSILVVTENIAEIDAFILSLSEQITRATPGYQYDISGTIYQFLMLLKKNSLSQTNDDYTYQTIVAPLQRYIETHFTESLSDADFSARLDYSTQYITRVFKHALQMTPSQYLVNYRIRQAKVLLLQDRQLPLAEVAQQVGFHNVNYFITTFRKLEQITPHQFRQKYR</sequence>